<keyword evidence="3" id="KW-1185">Reference proteome</keyword>
<dbReference type="Pfam" id="PF03544">
    <property type="entry name" value="TonB_C"/>
    <property type="match status" value="1"/>
</dbReference>
<organism evidence="2 3">
    <name type="scientific">Aurantiacibacter zhengii</name>
    <dbReference type="NCBI Taxonomy" id="2307003"/>
    <lineage>
        <taxon>Bacteria</taxon>
        <taxon>Pseudomonadati</taxon>
        <taxon>Pseudomonadota</taxon>
        <taxon>Alphaproteobacteria</taxon>
        <taxon>Sphingomonadales</taxon>
        <taxon>Erythrobacteraceae</taxon>
        <taxon>Aurantiacibacter</taxon>
    </lineage>
</organism>
<dbReference type="EMBL" id="QXFL01000002">
    <property type="protein sequence ID" value="RIV87646.1"/>
    <property type="molecule type" value="Genomic_DNA"/>
</dbReference>
<dbReference type="SUPFAM" id="SSF74653">
    <property type="entry name" value="TolA/TonB C-terminal domain"/>
    <property type="match status" value="1"/>
</dbReference>
<evidence type="ECO:0000313" key="3">
    <source>
        <dbReference type="Proteomes" id="UP000286576"/>
    </source>
</evidence>
<proteinExistence type="predicted"/>
<name>A0A418NU85_9SPHN</name>
<feature type="domain" description="TonB C-terminal" evidence="1">
    <location>
        <begin position="2"/>
        <end position="57"/>
    </location>
</feature>
<protein>
    <recommendedName>
        <fullName evidence="1">TonB C-terminal domain-containing protein</fullName>
    </recommendedName>
</protein>
<reference evidence="2 3" key="1">
    <citation type="submission" date="2018-08" db="EMBL/GenBank/DDBJ databases">
        <title>Erythrobacter zhengii sp.nov., a bacterium isolated from deep-sea sediment.</title>
        <authorList>
            <person name="Fang C."/>
            <person name="Wu Y.-H."/>
            <person name="Sun C."/>
            <person name="Wang H."/>
            <person name="Cheng H."/>
            <person name="Meng F.-X."/>
            <person name="Wang C.-S."/>
            <person name="Xu X.-W."/>
        </authorList>
    </citation>
    <scope>NUCLEOTIDE SEQUENCE [LARGE SCALE GENOMIC DNA]</scope>
    <source>
        <strain evidence="2 3">V18</strain>
    </source>
</reference>
<evidence type="ECO:0000259" key="1">
    <source>
        <dbReference type="Pfam" id="PF03544"/>
    </source>
</evidence>
<dbReference type="Proteomes" id="UP000286576">
    <property type="component" value="Unassembled WGS sequence"/>
</dbReference>
<sequence>MDTQGKVAVCRISRSSGHLSLDDAACDGMIEHARFTPAIDDDGKPIEGSWSTNVVYSISHTYHVLPDDGPTV</sequence>
<dbReference type="GO" id="GO:0055085">
    <property type="term" value="P:transmembrane transport"/>
    <property type="evidence" value="ECO:0007669"/>
    <property type="project" value="InterPro"/>
</dbReference>
<dbReference type="AlphaFoldDB" id="A0A418NU85"/>
<dbReference type="OrthoDB" id="7585155at2"/>
<dbReference type="Gene3D" id="3.30.1150.10">
    <property type="match status" value="1"/>
</dbReference>
<dbReference type="InterPro" id="IPR037682">
    <property type="entry name" value="TonB_C"/>
</dbReference>
<gene>
    <name evidence="2" type="ORF">D2V07_04705</name>
</gene>
<evidence type="ECO:0000313" key="2">
    <source>
        <dbReference type="EMBL" id="RIV87646.1"/>
    </source>
</evidence>
<accession>A0A418NU85</accession>
<comment type="caution">
    <text evidence="2">The sequence shown here is derived from an EMBL/GenBank/DDBJ whole genome shotgun (WGS) entry which is preliminary data.</text>
</comment>